<reference evidence="3" key="1">
    <citation type="submission" date="2016-09" db="EMBL/GenBank/DDBJ databases">
        <title>The Complete Genome of Burkholderia sprentiae wsm5005.</title>
        <authorList>
            <person name="De Meyer S."/>
            <person name="Wang P."/>
            <person name="Terpolilli J."/>
        </authorList>
    </citation>
    <scope>NUCLEOTIDE SEQUENCE [LARGE SCALE GENOMIC DNA]</scope>
    <source>
        <strain evidence="3">WSM5005</strain>
    </source>
</reference>
<evidence type="ECO:0000313" key="3">
    <source>
        <dbReference type="EMBL" id="APA86818.1"/>
    </source>
</evidence>
<protein>
    <submittedName>
        <fullName evidence="3">Type II toxin-antitoxin system PrlF family antitoxin</fullName>
    </submittedName>
</protein>
<dbReference type="Gene3D" id="2.10.260.10">
    <property type="match status" value="1"/>
</dbReference>
<dbReference type="InterPro" id="IPR031848">
    <property type="entry name" value="PrlF_antitoxin"/>
</dbReference>
<dbReference type="PROSITE" id="PS51740">
    <property type="entry name" value="SPOVT_ABRB"/>
    <property type="match status" value="1"/>
</dbReference>
<dbReference type="Pfam" id="PF15937">
    <property type="entry name" value="PrlF_antitoxin"/>
    <property type="match status" value="1"/>
</dbReference>
<gene>
    <name evidence="3" type="ORF">BJG93_00750</name>
</gene>
<keyword evidence="1" id="KW-0238">DNA-binding</keyword>
<feature type="domain" description="SpoVT-AbrB" evidence="2">
    <location>
        <begin position="1"/>
        <end position="47"/>
    </location>
</feature>
<sequence length="76" mass="8282">MPESTMTSKGQTTVPAEVRAALRAEPGTRLAWHVMPDGDVIVRAKTLSILDLAGSVNVGEHVGIKDMNPWKGRWRS</sequence>
<evidence type="ECO:0000313" key="4">
    <source>
        <dbReference type="Proteomes" id="UP000179860"/>
    </source>
</evidence>
<dbReference type="InterPro" id="IPR007159">
    <property type="entry name" value="SpoVT-AbrB_dom"/>
</dbReference>
<reference evidence="3" key="2">
    <citation type="submission" date="2021-06" db="EMBL/GenBank/DDBJ databases">
        <authorList>
            <person name="Rogers T.H."/>
            <person name="Ramsay J.P."/>
            <person name="Wang P."/>
            <person name="Terpolilli J."/>
        </authorList>
    </citation>
    <scope>NUCLEOTIDE SEQUENCE</scope>
    <source>
        <strain evidence="3">WSM5005</strain>
    </source>
</reference>
<dbReference type="KEGG" id="pspw:BJG93_00750"/>
<dbReference type="OrthoDB" id="9811597at2"/>
<evidence type="ECO:0000256" key="1">
    <source>
        <dbReference type="PROSITE-ProRule" id="PRU01076"/>
    </source>
</evidence>
<organism evidence="3 4">
    <name type="scientific">Paraburkholderia sprentiae WSM5005</name>
    <dbReference type="NCBI Taxonomy" id="754502"/>
    <lineage>
        <taxon>Bacteria</taxon>
        <taxon>Pseudomonadati</taxon>
        <taxon>Pseudomonadota</taxon>
        <taxon>Betaproteobacteria</taxon>
        <taxon>Burkholderiales</taxon>
        <taxon>Burkholderiaceae</taxon>
        <taxon>Paraburkholderia</taxon>
    </lineage>
</organism>
<evidence type="ECO:0000259" key="2">
    <source>
        <dbReference type="PROSITE" id="PS51740"/>
    </source>
</evidence>
<dbReference type="AlphaFoldDB" id="A0A1I9YKI5"/>
<dbReference type="GO" id="GO:0003677">
    <property type="term" value="F:DNA binding"/>
    <property type="evidence" value="ECO:0007669"/>
    <property type="project" value="UniProtKB-UniRule"/>
</dbReference>
<dbReference type="SMART" id="SM00966">
    <property type="entry name" value="SpoVT_AbrB"/>
    <property type="match status" value="1"/>
</dbReference>
<name>A0A1I9YKI5_9BURK</name>
<dbReference type="InterPro" id="IPR037914">
    <property type="entry name" value="SpoVT-AbrB_sf"/>
</dbReference>
<dbReference type="RefSeq" id="WP_071336585.1">
    <property type="nucleotide sequence ID" value="NZ_CP017561.2"/>
</dbReference>
<dbReference type="SUPFAM" id="SSF89447">
    <property type="entry name" value="AbrB/MazE/MraZ-like"/>
    <property type="match status" value="1"/>
</dbReference>
<dbReference type="EMBL" id="CP017561">
    <property type="protein sequence ID" value="APA86818.1"/>
    <property type="molecule type" value="Genomic_DNA"/>
</dbReference>
<proteinExistence type="predicted"/>
<keyword evidence="4" id="KW-1185">Reference proteome</keyword>
<accession>A0A1I9YKI5</accession>
<dbReference type="Proteomes" id="UP000179860">
    <property type="component" value="Chromosome 1"/>
</dbReference>